<dbReference type="EMBL" id="SOCA01000003">
    <property type="protein sequence ID" value="TDU71202.1"/>
    <property type="molecule type" value="Genomic_DNA"/>
</dbReference>
<keyword evidence="4" id="KW-0378">Hydrolase</keyword>
<evidence type="ECO:0000313" key="4">
    <source>
        <dbReference type="EMBL" id="TDU71202.1"/>
    </source>
</evidence>
<comment type="caution">
    <text evidence="4">The sequence shown here is derived from an EMBL/GenBank/DDBJ whole genome shotgun (WGS) entry which is preliminary data.</text>
</comment>
<dbReference type="InterPro" id="IPR036866">
    <property type="entry name" value="RibonucZ/Hydroxyglut_hydro"/>
</dbReference>
<accession>A0A4R7RZ58</accession>
<organism evidence="4 5">
    <name type="scientific">Prosthecobacter fusiformis</name>
    <dbReference type="NCBI Taxonomy" id="48464"/>
    <lineage>
        <taxon>Bacteria</taxon>
        <taxon>Pseudomonadati</taxon>
        <taxon>Verrucomicrobiota</taxon>
        <taxon>Verrucomicrobiia</taxon>
        <taxon>Verrucomicrobiales</taxon>
        <taxon>Verrucomicrobiaceae</taxon>
        <taxon>Prosthecobacter</taxon>
    </lineage>
</organism>
<feature type="region of interest" description="Disordered" evidence="1">
    <location>
        <begin position="172"/>
        <end position="191"/>
    </location>
</feature>
<dbReference type="InterPro" id="IPR001279">
    <property type="entry name" value="Metallo-B-lactamas"/>
</dbReference>
<evidence type="ECO:0000259" key="3">
    <source>
        <dbReference type="SMART" id="SM00849"/>
    </source>
</evidence>
<protein>
    <submittedName>
        <fullName evidence="4">Beta-lactamase superfamily II metal-dependent hydrolase</fullName>
    </submittedName>
</protein>
<dbReference type="SMART" id="SM00849">
    <property type="entry name" value="Lactamase_B"/>
    <property type="match status" value="1"/>
</dbReference>
<dbReference type="Proteomes" id="UP000295662">
    <property type="component" value="Unassembled WGS sequence"/>
</dbReference>
<sequence>MKVFFALCCLFISITWAHARAKTLDIYWIDSEGGGSTLIITPEGESILVDTGNPGGRDPERIRKIAMETAGLKRIDHVIITHFHGDHFGGLSELAELMPIGTLYDKGVPERSPDGKPQDMRWTLLSRPYLNAKVEKRVTLAAGDAVPLKQATDSPRLKLRCLGANQKFINAPADAPHNPLTGSVPPKAEDPSDNANSVVLLLEFGDFRFFDGGDLTWNVEEKLVTPVNLAGKVDLYQVNHHGLESSNNPVLIQSLEPTVSVMNNGPKKGTSKSAMDALTSTPSIVAMYQMHENVREDSENTEDKSMIANHGDLGDACTGHPIQCTVSTDAKSYTVKVPSQMHSRTFQTRKK</sequence>
<dbReference type="InterPro" id="IPR052159">
    <property type="entry name" value="Competence_DNA_uptake"/>
</dbReference>
<reference evidence="4 5" key="1">
    <citation type="submission" date="2019-03" db="EMBL/GenBank/DDBJ databases">
        <title>Genomic Encyclopedia of Archaeal and Bacterial Type Strains, Phase II (KMG-II): from individual species to whole genera.</title>
        <authorList>
            <person name="Goeker M."/>
        </authorList>
    </citation>
    <scope>NUCLEOTIDE SEQUENCE [LARGE SCALE GENOMIC DNA]</scope>
    <source>
        <strain evidence="4 5">ATCC 25309</strain>
    </source>
</reference>
<name>A0A4R7RZ58_9BACT</name>
<dbReference type="RefSeq" id="WP_133795376.1">
    <property type="nucleotide sequence ID" value="NZ_SOCA01000003.1"/>
</dbReference>
<dbReference type="AlphaFoldDB" id="A0A4R7RZ58"/>
<gene>
    <name evidence="4" type="ORF">EI77_02324</name>
</gene>
<feature type="chain" id="PRO_5020965092" evidence="2">
    <location>
        <begin position="20"/>
        <end position="351"/>
    </location>
</feature>
<dbReference type="Pfam" id="PF00753">
    <property type="entry name" value="Lactamase_B"/>
    <property type="match status" value="1"/>
</dbReference>
<dbReference type="PANTHER" id="PTHR30619">
    <property type="entry name" value="DNA INTERNALIZATION/COMPETENCE PROTEIN COMEC/REC2"/>
    <property type="match status" value="1"/>
</dbReference>
<dbReference type="GO" id="GO:0016787">
    <property type="term" value="F:hydrolase activity"/>
    <property type="evidence" value="ECO:0007669"/>
    <property type="project" value="UniProtKB-KW"/>
</dbReference>
<dbReference type="PANTHER" id="PTHR30619:SF1">
    <property type="entry name" value="RECOMBINATION PROTEIN 2"/>
    <property type="match status" value="1"/>
</dbReference>
<keyword evidence="2" id="KW-0732">Signal</keyword>
<feature type="domain" description="Metallo-beta-lactamase" evidence="3">
    <location>
        <begin position="33"/>
        <end position="255"/>
    </location>
</feature>
<evidence type="ECO:0000256" key="2">
    <source>
        <dbReference type="SAM" id="SignalP"/>
    </source>
</evidence>
<evidence type="ECO:0000313" key="5">
    <source>
        <dbReference type="Proteomes" id="UP000295662"/>
    </source>
</evidence>
<dbReference type="OrthoDB" id="9761531at2"/>
<dbReference type="Gene3D" id="3.60.15.10">
    <property type="entry name" value="Ribonuclease Z/Hydroxyacylglutathione hydrolase-like"/>
    <property type="match status" value="1"/>
</dbReference>
<keyword evidence="5" id="KW-1185">Reference proteome</keyword>
<evidence type="ECO:0000256" key="1">
    <source>
        <dbReference type="SAM" id="MobiDB-lite"/>
    </source>
</evidence>
<feature type="signal peptide" evidence="2">
    <location>
        <begin position="1"/>
        <end position="19"/>
    </location>
</feature>
<proteinExistence type="predicted"/>
<dbReference type="SUPFAM" id="SSF56281">
    <property type="entry name" value="Metallo-hydrolase/oxidoreductase"/>
    <property type="match status" value="1"/>
</dbReference>